<gene>
    <name evidence="1" type="ORF">WY13_01066</name>
</gene>
<dbReference type="EMBL" id="LITT01000010">
    <property type="protein sequence ID" value="OAA90762.1"/>
    <property type="molecule type" value="Genomic_DNA"/>
</dbReference>
<protein>
    <submittedName>
        <fullName evidence="1">Uncharacterized protein</fullName>
    </submittedName>
</protein>
<dbReference type="OrthoDB" id="9842598at2"/>
<dbReference type="PATRIC" id="fig|1538.10.peg.1576"/>
<comment type="caution">
    <text evidence="1">The sequence shown here is derived from an EMBL/GenBank/DDBJ whole genome shotgun (WGS) entry which is preliminary data.</text>
</comment>
<dbReference type="RefSeq" id="WP_063554639.1">
    <property type="nucleotide sequence ID" value="NZ_LITT01000010.1"/>
</dbReference>
<organism evidence="1 2">
    <name type="scientific">Clostridium ljungdahlii</name>
    <dbReference type="NCBI Taxonomy" id="1538"/>
    <lineage>
        <taxon>Bacteria</taxon>
        <taxon>Bacillati</taxon>
        <taxon>Bacillota</taxon>
        <taxon>Clostridia</taxon>
        <taxon>Eubacteriales</taxon>
        <taxon>Clostridiaceae</taxon>
        <taxon>Clostridium</taxon>
    </lineage>
</organism>
<sequence length="126" mass="14810">MKKHTKVVTSILKNYYKDLAIIALFERQIEVLDYGLNKDRVVTDAEKDKTLKKIASIKKKIEVLKFNNCQIDLIVGSIRKSNEKDCEILDLKFKKGLLNSKISLMLSYNESTIWQKENDLYEYIYQ</sequence>
<reference evidence="1 2" key="1">
    <citation type="journal article" date="2015" name="Biotechnol. Bioeng.">
        <title>Genome sequence and phenotypic characterization of Caulobacter segnis.</title>
        <authorList>
            <person name="Patel S."/>
            <person name="Fletcher B."/>
            <person name="Scott D.C."/>
            <person name="Ely B."/>
        </authorList>
    </citation>
    <scope>NUCLEOTIDE SEQUENCE [LARGE SCALE GENOMIC DNA]</scope>
    <source>
        <strain evidence="1 2">ERI-2</strain>
    </source>
</reference>
<dbReference type="Proteomes" id="UP000077407">
    <property type="component" value="Unassembled WGS sequence"/>
</dbReference>
<evidence type="ECO:0000313" key="1">
    <source>
        <dbReference type="EMBL" id="OAA90762.1"/>
    </source>
</evidence>
<proteinExistence type="predicted"/>
<dbReference type="AlphaFoldDB" id="A0A162L3V1"/>
<evidence type="ECO:0000313" key="2">
    <source>
        <dbReference type="Proteomes" id="UP000077407"/>
    </source>
</evidence>
<accession>A0A162L3V1</accession>
<name>A0A162L3V1_9CLOT</name>